<organism evidence="1 2">
    <name type="scientific">Monilinia laxa</name>
    <name type="common">Brown rot fungus</name>
    <name type="synonym">Sclerotinia laxa</name>
    <dbReference type="NCBI Taxonomy" id="61186"/>
    <lineage>
        <taxon>Eukaryota</taxon>
        <taxon>Fungi</taxon>
        <taxon>Dikarya</taxon>
        <taxon>Ascomycota</taxon>
        <taxon>Pezizomycotina</taxon>
        <taxon>Leotiomycetes</taxon>
        <taxon>Helotiales</taxon>
        <taxon>Sclerotiniaceae</taxon>
        <taxon>Monilinia</taxon>
    </lineage>
</organism>
<dbReference type="Proteomes" id="UP000326757">
    <property type="component" value="Unassembled WGS sequence"/>
</dbReference>
<sequence>MPNDHKKTAMYSIVPSLQGCQTLLKQEKIVNTSLLCVSEKTDIVNKGHQVISKKTNAGYNRSHGSIPIEIERCMHRQH</sequence>
<accession>A0A5N6KI54</accession>
<evidence type="ECO:0000313" key="1">
    <source>
        <dbReference type="EMBL" id="KAB8303456.1"/>
    </source>
</evidence>
<gene>
    <name evidence="1" type="ORF">EYC80_004878</name>
</gene>
<name>A0A5N6KI54_MONLA</name>
<keyword evidence="2" id="KW-1185">Reference proteome</keyword>
<dbReference type="EMBL" id="VIGI01000002">
    <property type="protein sequence ID" value="KAB8303456.1"/>
    <property type="molecule type" value="Genomic_DNA"/>
</dbReference>
<reference evidence="1 2" key="1">
    <citation type="submission" date="2019-06" db="EMBL/GenBank/DDBJ databases">
        <title>Genome Sequence of the Brown Rot Fungal Pathogen Monilinia laxa.</title>
        <authorList>
            <person name="De Miccolis Angelini R.M."/>
            <person name="Landi L."/>
            <person name="Abate D."/>
            <person name="Pollastro S."/>
            <person name="Romanazzi G."/>
            <person name="Faretra F."/>
        </authorList>
    </citation>
    <scope>NUCLEOTIDE SEQUENCE [LARGE SCALE GENOMIC DNA]</scope>
    <source>
        <strain evidence="1 2">Mlax316</strain>
    </source>
</reference>
<dbReference type="PROSITE" id="PS51257">
    <property type="entry name" value="PROKAR_LIPOPROTEIN"/>
    <property type="match status" value="1"/>
</dbReference>
<protein>
    <submittedName>
        <fullName evidence="1">Uncharacterized protein</fullName>
    </submittedName>
</protein>
<evidence type="ECO:0000313" key="2">
    <source>
        <dbReference type="Proteomes" id="UP000326757"/>
    </source>
</evidence>
<comment type="caution">
    <text evidence="1">The sequence shown here is derived from an EMBL/GenBank/DDBJ whole genome shotgun (WGS) entry which is preliminary data.</text>
</comment>
<proteinExistence type="predicted"/>
<dbReference type="AlphaFoldDB" id="A0A5N6KI54"/>